<protein>
    <recommendedName>
        <fullName evidence="3">histidine kinase</fullName>
        <ecNumber evidence="3">2.7.13.3</ecNumber>
    </recommendedName>
</protein>
<keyword evidence="8" id="KW-0418">Kinase</keyword>
<dbReference type="InterPro" id="IPR005467">
    <property type="entry name" value="His_kinase_dom"/>
</dbReference>
<evidence type="ECO:0000256" key="4">
    <source>
        <dbReference type="ARBA" id="ARBA00022553"/>
    </source>
</evidence>
<evidence type="ECO:0000256" key="9">
    <source>
        <dbReference type="ARBA" id="ARBA00022840"/>
    </source>
</evidence>
<evidence type="ECO:0000313" key="17">
    <source>
        <dbReference type="Proteomes" id="UP000645257"/>
    </source>
</evidence>
<keyword evidence="17" id="KW-1185">Reference proteome</keyword>
<evidence type="ECO:0000256" key="12">
    <source>
        <dbReference type="SAM" id="MobiDB-lite"/>
    </source>
</evidence>
<evidence type="ECO:0000259" key="15">
    <source>
        <dbReference type="PROSITE" id="PS50885"/>
    </source>
</evidence>
<dbReference type="Gene3D" id="1.20.5.1040">
    <property type="entry name" value="Sensor protein qsec"/>
    <property type="match status" value="1"/>
</dbReference>
<dbReference type="EMBL" id="BMYX01000003">
    <property type="protein sequence ID" value="GGY08000.1"/>
    <property type="molecule type" value="Genomic_DNA"/>
</dbReference>
<feature type="region of interest" description="Disordered" evidence="12">
    <location>
        <begin position="56"/>
        <end position="76"/>
    </location>
</feature>
<accession>A0A918NYY3</accession>
<dbReference type="Pfam" id="PF00512">
    <property type="entry name" value="HisKA"/>
    <property type="match status" value="1"/>
</dbReference>
<feature type="domain" description="HAMP" evidence="15">
    <location>
        <begin position="179"/>
        <end position="230"/>
    </location>
</feature>
<keyword evidence="9" id="KW-0067">ATP-binding</keyword>
<dbReference type="InterPro" id="IPR036890">
    <property type="entry name" value="HATPase_C_sf"/>
</dbReference>
<dbReference type="SMART" id="SM00388">
    <property type="entry name" value="HisKA"/>
    <property type="match status" value="1"/>
</dbReference>
<dbReference type="InterPro" id="IPR050428">
    <property type="entry name" value="TCS_sensor_his_kinase"/>
</dbReference>
<organism evidence="16 17">
    <name type="scientific">Paludibacterium paludis</name>
    <dbReference type="NCBI Taxonomy" id="1225769"/>
    <lineage>
        <taxon>Bacteria</taxon>
        <taxon>Pseudomonadati</taxon>
        <taxon>Pseudomonadota</taxon>
        <taxon>Betaproteobacteria</taxon>
        <taxon>Neisseriales</taxon>
        <taxon>Chromobacteriaceae</taxon>
        <taxon>Paludibacterium</taxon>
    </lineage>
</organism>
<name>A0A918NYY3_9NEIS</name>
<dbReference type="InterPro" id="IPR003661">
    <property type="entry name" value="HisK_dim/P_dom"/>
</dbReference>
<reference evidence="16" key="2">
    <citation type="submission" date="2020-09" db="EMBL/GenBank/DDBJ databases">
        <authorList>
            <person name="Sun Q."/>
            <person name="Kim S."/>
        </authorList>
    </citation>
    <scope>NUCLEOTIDE SEQUENCE</scope>
    <source>
        <strain evidence="16">KCTC 32182</strain>
    </source>
</reference>
<keyword evidence="5" id="KW-0808">Transferase</keyword>
<dbReference type="InterPro" id="IPR003660">
    <property type="entry name" value="HAMP_dom"/>
</dbReference>
<dbReference type="SUPFAM" id="SSF47384">
    <property type="entry name" value="Homodimeric domain of signal transducing histidine kinase"/>
    <property type="match status" value="1"/>
</dbReference>
<dbReference type="Proteomes" id="UP000645257">
    <property type="component" value="Unassembled WGS sequence"/>
</dbReference>
<evidence type="ECO:0000256" key="3">
    <source>
        <dbReference type="ARBA" id="ARBA00012438"/>
    </source>
</evidence>
<gene>
    <name evidence="16" type="primary">qseC</name>
    <name evidence="16" type="ORF">GCM10011289_08240</name>
</gene>
<evidence type="ECO:0000256" key="11">
    <source>
        <dbReference type="ARBA" id="ARBA00023012"/>
    </source>
</evidence>
<dbReference type="InterPro" id="IPR013727">
    <property type="entry name" value="2CSK_N"/>
</dbReference>
<keyword evidence="13" id="KW-0472">Membrane</keyword>
<dbReference type="AlphaFoldDB" id="A0A918NYY3"/>
<dbReference type="GO" id="GO:0005886">
    <property type="term" value="C:plasma membrane"/>
    <property type="evidence" value="ECO:0007669"/>
    <property type="project" value="TreeGrafter"/>
</dbReference>
<dbReference type="PANTHER" id="PTHR45436:SF14">
    <property type="entry name" value="SENSOR PROTEIN QSEC"/>
    <property type="match status" value="1"/>
</dbReference>
<evidence type="ECO:0000256" key="7">
    <source>
        <dbReference type="ARBA" id="ARBA00022741"/>
    </source>
</evidence>
<dbReference type="SUPFAM" id="SSF55874">
    <property type="entry name" value="ATPase domain of HSP90 chaperone/DNA topoisomerase II/histidine kinase"/>
    <property type="match status" value="1"/>
</dbReference>
<feature type="transmembrane region" description="Helical" evidence="13">
    <location>
        <begin position="160"/>
        <end position="178"/>
    </location>
</feature>
<keyword evidence="4" id="KW-0597">Phosphoprotein</keyword>
<keyword evidence="6 13" id="KW-0812">Transmembrane</keyword>
<sequence length="458" mass="50538">MSLQRRLILTIVLLAPLMWLLSAGVAVYQTKRSVDELYDSQLTLFARQLLTTDVGHDDDEHPRLPRTHKLIRGGDHGRSDEDELGLVVWDPEGNVLITDGGGRHHFPYIAGRRGFYLEGEGHQAWRVFYLPSPDGRRLVAVGQRDVLRHAAVKHVVMSQLISWMLFLPFLLIVLLFGVRRALAPVRQLGEALSERRVDDNTPVTVNVPAELAALIDALNGLFARIARTVEKERRFTSDAAHELRSPLAALRVQAEVARLATDPAVADRALDQLMRGIDRAGRLVEQLLALSRLERGEAKQVKEPIDWVRVVGAAVEACREAGRAGEGRVQCRWHVPGREALPMKGDETLLGLMLRNLIDNALRYSGESSPVIIEIDANRIAVTDEGPGVDPAHLARIRERFYRPPGQSATGSGLGLSIVEEVAGLHGLSLMLNNREPHGFEAVLARPAAIGRMPESPG</sequence>
<evidence type="ECO:0000256" key="2">
    <source>
        <dbReference type="ARBA" id="ARBA00004141"/>
    </source>
</evidence>
<keyword evidence="11" id="KW-0902">Two-component regulatory system</keyword>
<dbReference type="Pfam" id="PF08521">
    <property type="entry name" value="2CSK_N"/>
    <property type="match status" value="1"/>
</dbReference>
<dbReference type="InterPro" id="IPR003594">
    <property type="entry name" value="HATPase_dom"/>
</dbReference>
<dbReference type="EC" id="2.7.13.3" evidence="3"/>
<evidence type="ECO:0000256" key="1">
    <source>
        <dbReference type="ARBA" id="ARBA00000085"/>
    </source>
</evidence>
<dbReference type="Pfam" id="PF02518">
    <property type="entry name" value="HATPase_c"/>
    <property type="match status" value="1"/>
</dbReference>
<evidence type="ECO:0000313" key="16">
    <source>
        <dbReference type="EMBL" id="GGY08000.1"/>
    </source>
</evidence>
<dbReference type="PROSITE" id="PS50885">
    <property type="entry name" value="HAMP"/>
    <property type="match status" value="1"/>
</dbReference>
<dbReference type="SMART" id="SM00387">
    <property type="entry name" value="HATPase_c"/>
    <property type="match status" value="1"/>
</dbReference>
<comment type="catalytic activity">
    <reaction evidence="1">
        <text>ATP + protein L-histidine = ADP + protein N-phospho-L-histidine.</text>
        <dbReference type="EC" id="2.7.13.3"/>
    </reaction>
</comment>
<proteinExistence type="predicted"/>
<dbReference type="GO" id="GO:0000155">
    <property type="term" value="F:phosphorelay sensor kinase activity"/>
    <property type="evidence" value="ECO:0007669"/>
    <property type="project" value="InterPro"/>
</dbReference>
<evidence type="ECO:0000259" key="14">
    <source>
        <dbReference type="PROSITE" id="PS50109"/>
    </source>
</evidence>
<evidence type="ECO:0000256" key="6">
    <source>
        <dbReference type="ARBA" id="ARBA00022692"/>
    </source>
</evidence>
<dbReference type="InterPro" id="IPR036097">
    <property type="entry name" value="HisK_dim/P_sf"/>
</dbReference>
<dbReference type="CDD" id="cd00082">
    <property type="entry name" value="HisKA"/>
    <property type="match status" value="1"/>
</dbReference>
<comment type="caution">
    <text evidence="16">The sequence shown here is derived from an EMBL/GenBank/DDBJ whole genome shotgun (WGS) entry which is preliminary data.</text>
</comment>
<keyword evidence="7" id="KW-0547">Nucleotide-binding</keyword>
<dbReference type="GO" id="GO:0005524">
    <property type="term" value="F:ATP binding"/>
    <property type="evidence" value="ECO:0007669"/>
    <property type="project" value="UniProtKB-KW"/>
</dbReference>
<keyword evidence="10 13" id="KW-1133">Transmembrane helix</keyword>
<reference evidence="16" key="1">
    <citation type="journal article" date="2014" name="Int. J. Syst. Evol. Microbiol.">
        <title>Complete genome sequence of Corynebacterium casei LMG S-19264T (=DSM 44701T), isolated from a smear-ripened cheese.</title>
        <authorList>
            <consortium name="US DOE Joint Genome Institute (JGI-PGF)"/>
            <person name="Walter F."/>
            <person name="Albersmeier A."/>
            <person name="Kalinowski J."/>
            <person name="Ruckert C."/>
        </authorList>
    </citation>
    <scope>NUCLEOTIDE SEQUENCE</scope>
    <source>
        <strain evidence="16">KCTC 32182</strain>
    </source>
</reference>
<comment type="subcellular location">
    <subcellularLocation>
        <location evidence="2">Membrane</location>
        <topology evidence="2">Multi-pass membrane protein</topology>
    </subcellularLocation>
</comment>
<evidence type="ECO:0000256" key="13">
    <source>
        <dbReference type="SAM" id="Phobius"/>
    </source>
</evidence>
<feature type="domain" description="Histidine kinase" evidence="14">
    <location>
        <begin position="238"/>
        <end position="450"/>
    </location>
</feature>
<evidence type="ECO:0000256" key="5">
    <source>
        <dbReference type="ARBA" id="ARBA00022679"/>
    </source>
</evidence>
<dbReference type="PANTHER" id="PTHR45436">
    <property type="entry name" value="SENSOR HISTIDINE KINASE YKOH"/>
    <property type="match status" value="1"/>
</dbReference>
<dbReference type="PROSITE" id="PS50109">
    <property type="entry name" value="HIS_KIN"/>
    <property type="match status" value="1"/>
</dbReference>
<dbReference type="Gene3D" id="1.10.287.130">
    <property type="match status" value="1"/>
</dbReference>
<dbReference type="Gene3D" id="3.30.565.10">
    <property type="entry name" value="Histidine kinase-like ATPase, C-terminal domain"/>
    <property type="match status" value="1"/>
</dbReference>
<evidence type="ECO:0000256" key="8">
    <source>
        <dbReference type="ARBA" id="ARBA00022777"/>
    </source>
</evidence>
<dbReference type="RefSeq" id="WP_189531495.1">
    <property type="nucleotide sequence ID" value="NZ_BMYX01000003.1"/>
</dbReference>
<evidence type="ECO:0000256" key="10">
    <source>
        <dbReference type="ARBA" id="ARBA00022989"/>
    </source>
</evidence>